<accession>A0A3G4VCW7</accession>
<organism evidence="1 2">
    <name type="scientific">Vibrio mediterranei</name>
    <dbReference type="NCBI Taxonomy" id="689"/>
    <lineage>
        <taxon>Bacteria</taxon>
        <taxon>Pseudomonadati</taxon>
        <taxon>Pseudomonadota</taxon>
        <taxon>Gammaproteobacteria</taxon>
        <taxon>Vibrionales</taxon>
        <taxon>Vibrionaceae</taxon>
        <taxon>Vibrio</taxon>
    </lineage>
</organism>
<dbReference type="EMBL" id="CP033577">
    <property type="protein sequence ID" value="AYV22607.1"/>
    <property type="molecule type" value="Genomic_DNA"/>
</dbReference>
<name>A0A3G4VCW7_9VIBR</name>
<dbReference type="Pfam" id="PF14248">
    <property type="entry name" value="DUF4345"/>
    <property type="match status" value="1"/>
</dbReference>
<evidence type="ECO:0000313" key="1">
    <source>
        <dbReference type="EMBL" id="AYV22607.1"/>
    </source>
</evidence>
<dbReference type="InterPro" id="IPR025597">
    <property type="entry name" value="DUF4345"/>
</dbReference>
<sequence>MTHTQKFLLLAVLGLIPIALMYGLVPSITLPFLFDIDASPINVSHIFRAVMGLYLALAVYWLMGAFGTQQMARSALQSLIVFMWGLGLGRAISMVVDGIPNGLLVVYLLLEIGFGVVGIVLLKKDDFETKRVA</sequence>
<dbReference type="AlphaFoldDB" id="A0A3G4VCW7"/>
<evidence type="ECO:0000313" key="2">
    <source>
        <dbReference type="Proteomes" id="UP000279760"/>
    </source>
</evidence>
<protein>
    <submittedName>
        <fullName evidence="1">DUF4345 domain-containing protein</fullName>
    </submittedName>
</protein>
<reference evidence="1 2" key="1">
    <citation type="submission" date="2018-11" db="EMBL/GenBank/DDBJ databases">
        <title>Complete Genome Sequence of Vbrio mediterranei 117-T6: a Potential Pathogen Bacteria Isolated from the Conchocelis of Pyropia.</title>
        <authorList>
            <person name="Liu Q."/>
        </authorList>
    </citation>
    <scope>NUCLEOTIDE SEQUENCE [LARGE SCALE GENOMIC DNA]</scope>
    <source>
        <strain evidence="1 2">117-T6</strain>
    </source>
</reference>
<dbReference type="Proteomes" id="UP000279760">
    <property type="component" value="Chromosome 1"/>
</dbReference>
<dbReference type="RefSeq" id="WP_124940974.1">
    <property type="nucleotide sequence ID" value="NZ_CP033577.1"/>
</dbReference>
<gene>
    <name evidence="1" type="ORF">ECB94_15725</name>
</gene>
<proteinExistence type="predicted"/>